<feature type="transmembrane region" description="Helical" evidence="1">
    <location>
        <begin position="250"/>
        <end position="270"/>
    </location>
</feature>
<dbReference type="PANTHER" id="PTHR23531">
    <property type="entry name" value="QUINOLENE RESISTANCE PROTEIN NORA"/>
    <property type="match status" value="1"/>
</dbReference>
<dbReference type="InterPro" id="IPR011701">
    <property type="entry name" value="MFS"/>
</dbReference>
<feature type="transmembrane region" description="Helical" evidence="1">
    <location>
        <begin position="54"/>
        <end position="72"/>
    </location>
</feature>
<accession>B8GFY3</accession>
<gene>
    <name evidence="3" type="ordered locus">Mpal_2757</name>
</gene>
<proteinExistence type="predicted"/>
<dbReference type="RefSeq" id="WP_012619335.1">
    <property type="nucleotide sequence ID" value="NC_011832.1"/>
</dbReference>
<feature type="transmembrane region" description="Helical" evidence="1">
    <location>
        <begin position="351"/>
        <end position="376"/>
    </location>
</feature>
<dbReference type="GeneID" id="7270866"/>
<dbReference type="AlphaFoldDB" id="B8GFY3"/>
<dbReference type="GO" id="GO:0022857">
    <property type="term" value="F:transmembrane transporter activity"/>
    <property type="evidence" value="ECO:0007669"/>
    <property type="project" value="InterPro"/>
</dbReference>
<keyword evidence="1" id="KW-1133">Transmembrane helix</keyword>
<protein>
    <submittedName>
        <fullName evidence="3">Major facilitator superfamily MFS_1</fullName>
    </submittedName>
</protein>
<dbReference type="SUPFAM" id="SSF103473">
    <property type="entry name" value="MFS general substrate transporter"/>
    <property type="match status" value="1"/>
</dbReference>
<feature type="transmembrane region" description="Helical" evidence="1">
    <location>
        <begin position="142"/>
        <end position="165"/>
    </location>
</feature>
<dbReference type="Gene3D" id="1.20.1250.20">
    <property type="entry name" value="MFS general substrate transporter like domains"/>
    <property type="match status" value="2"/>
</dbReference>
<dbReference type="eggNOG" id="arCOG00130">
    <property type="taxonomic scope" value="Archaea"/>
</dbReference>
<evidence type="ECO:0000259" key="2">
    <source>
        <dbReference type="PROSITE" id="PS50850"/>
    </source>
</evidence>
<dbReference type="InterPro" id="IPR020846">
    <property type="entry name" value="MFS_dom"/>
</dbReference>
<feature type="transmembrane region" description="Helical" evidence="1">
    <location>
        <begin position="171"/>
        <end position="191"/>
    </location>
</feature>
<dbReference type="InterPro" id="IPR036259">
    <property type="entry name" value="MFS_trans_sf"/>
</dbReference>
<dbReference type="OrthoDB" id="117970at2157"/>
<dbReference type="PANTHER" id="PTHR23531:SF1">
    <property type="entry name" value="QUINOLENE RESISTANCE PROTEIN NORA"/>
    <property type="match status" value="1"/>
</dbReference>
<dbReference type="KEGG" id="mpl:Mpal_2757"/>
<keyword evidence="4" id="KW-1185">Reference proteome</keyword>
<dbReference type="PROSITE" id="PS50850">
    <property type="entry name" value="MFS"/>
    <property type="match status" value="1"/>
</dbReference>
<dbReference type="CDD" id="cd17325">
    <property type="entry name" value="MFS_MdtG_SLC18_like"/>
    <property type="match status" value="1"/>
</dbReference>
<feature type="transmembrane region" description="Helical" evidence="1">
    <location>
        <begin position="382"/>
        <end position="401"/>
    </location>
</feature>
<evidence type="ECO:0000256" key="1">
    <source>
        <dbReference type="SAM" id="Phobius"/>
    </source>
</evidence>
<dbReference type="Proteomes" id="UP000002457">
    <property type="component" value="Chromosome"/>
</dbReference>
<dbReference type="EMBL" id="CP001338">
    <property type="protein sequence ID" value="ACL18016.1"/>
    <property type="molecule type" value="Genomic_DNA"/>
</dbReference>
<keyword evidence="1" id="KW-0812">Transmembrane</keyword>
<dbReference type="HOGENOM" id="CLU_001265_10_14_2"/>
<dbReference type="InterPro" id="IPR052714">
    <property type="entry name" value="MFS_Exporter"/>
</dbReference>
<feature type="domain" description="Major facilitator superfamily (MFS) profile" evidence="2">
    <location>
        <begin position="17"/>
        <end position="404"/>
    </location>
</feature>
<evidence type="ECO:0000313" key="4">
    <source>
        <dbReference type="Proteomes" id="UP000002457"/>
    </source>
</evidence>
<feature type="transmembrane region" description="Helical" evidence="1">
    <location>
        <begin position="84"/>
        <end position="102"/>
    </location>
</feature>
<feature type="transmembrane region" description="Helical" evidence="1">
    <location>
        <begin position="313"/>
        <end position="339"/>
    </location>
</feature>
<keyword evidence="1" id="KW-0472">Membrane</keyword>
<evidence type="ECO:0000313" key="3">
    <source>
        <dbReference type="EMBL" id="ACL18016.1"/>
    </source>
</evidence>
<reference evidence="3 4" key="1">
    <citation type="journal article" date="2015" name="Genome Announc.">
        <title>Complete Genome Sequence of Methanosphaerula palustris E1-9CT, a Hydrogenotrophic Methanogen Isolated from a Minerotrophic Fen Peatland.</title>
        <authorList>
            <person name="Cadillo-Quiroz H."/>
            <person name="Browne P."/>
            <person name="Kyrpides N."/>
            <person name="Woyke T."/>
            <person name="Goodwin L."/>
            <person name="Detter C."/>
            <person name="Yavitt J.B."/>
            <person name="Zinder S.H."/>
        </authorList>
    </citation>
    <scope>NUCLEOTIDE SEQUENCE [LARGE SCALE GENOMIC DNA]</scope>
    <source>
        <strain evidence="4">ATCC BAA-1556 / DSM 19958 / E1-9c</strain>
    </source>
</reference>
<sequence precursor="true">MNQHRQIPPAEKRQFLLFLILCSIGGLAIFSSTISKNPVLPILAQTLGANLQTIGLIAAASTVTGIVTSLWAGSLSDRYGRRPMLILSGIVFFTAPVLYLLVHTPLDLALVRVYHGLATAIFGPVAMAYVTDLTPVRRGERLGYFSSFQLAGRSVAPLAGGAILAIGVWQLVYLVCAVAGALTLAGMVLLPEPDRIGSEERDEEPAPESDTTSMGSAFRAVISDRTILITSLAEASGFFAFGAIEAFLPLYALNAGIDTLMIGLLFLVQVGVRTLTRPLFGKVSDQRGRKAQITAGLLLTAATAALFPYTTAWPVLLCLSALFGMGFSVASAATSAFVADLAPSRGRGTALGLMSTIMDIGQAAGPILMGGLLALFSYHTGFGVTGAVVLVCAILFQWLAVEERQKLKK</sequence>
<name>B8GFY3_METPE</name>
<feature type="transmembrane region" description="Helical" evidence="1">
    <location>
        <begin position="108"/>
        <end position="130"/>
    </location>
</feature>
<organism evidence="3 4">
    <name type="scientific">Methanosphaerula palustris (strain ATCC BAA-1556 / DSM 19958 / E1-9c)</name>
    <dbReference type="NCBI Taxonomy" id="521011"/>
    <lineage>
        <taxon>Archaea</taxon>
        <taxon>Methanobacteriati</taxon>
        <taxon>Methanobacteriota</taxon>
        <taxon>Stenosarchaea group</taxon>
        <taxon>Methanomicrobia</taxon>
        <taxon>Methanomicrobiales</taxon>
        <taxon>Methanoregulaceae</taxon>
        <taxon>Methanosphaerula</taxon>
    </lineage>
</organism>
<dbReference type="TCDB" id="2.A.1.46.4">
    <property type="family name" value="the major facilitator superfamily (mfs)"/>
</dbReference>
<feature type="transmembrane region" description="Helical" evidence="1">
    <location>
        <begin position="15"/>
        <end position="34"/>
    </location>
</feature>
<dbReference type="STRING" id="521011.Mpal_2757"/>
<dbReference type="Pfam" id="PF07690">
    <property type="entry name" value="MFS_1"/>
    <property type="match status" value="1"/>
</dbReference>
<feature type="transmembrane region" description="Helical" evidence="1">
    <location>
        <begin position="291"/>
        <end position="307"/>
    </location>
</feature>